<evidence type="ECO:0000313" key="2">
    <source>
        <dbReference type="Proteomes" id="UP000279968"/>
    </source>
</evidence>
<comment type="caution">
    <text evidence="1">The sequence shown here is derived from an EMBL/GenBank/DDBJ whole genome shotgun (WGS) entry which is preliminary data.</text>
</comment>
<name>A0A3B0AGJ3_9ACTN</name>
<dbReference type="EMBL" id="RBAN01000001">
    <property type="protein sequence ID" value="RKN58757.1"/>
    <property type="molecule type" value="Genomic_DNA"/>
</dbReference>
<protein>
    <submittedName>
        <fullName evidence="1">Uncharacterized protein</fullName>
    </submittedName>
</protein>
<dbReference type="Proteomes" id="UP000279968">
    <property type="component" value="Unassembled WGS sequence"/>
</dbReference>
<organism evidence="1 2">
    <name type="scientific">Micromonospora costi</name>
    <dbReference type="NCBI Taxonomy" id="1530042"/>
    <lineage>
        <taxon>Bacteria</taxon>
        <taxon>Bacillati</taxon>
        <taxon>Actinomycetota</taxon>
        <taxon>Actinomycetes</taxon>
        <taxon>Micromonosporales</taxon>
        <taxon>Micromonosporaceae</taxon>
        <taxon>Micromonospora</taxon>
    </lineage>
</organism>
<keyword evidence="2" id="KW-1185">Reference proteome</keyword>
<accession>A0A3B0AGJ3</accession>
<sequence>MLRDAAEAHDLVYILGIREKPIAESWSLIFQECSGASEEDESRGGDTYWIGVGRYGQWGCYGEVIECELTPSRQPTLPIMPPSDTTDLRLVFTDQTAMDLRLPTEVHFTLRLPDQQLQIIKRGLVRVLTSGRPSSCPRLLRV</sequence>
<dbReference type="AlphaFoldDB" id="A0A3B0AGJ3"/>
<proteinExistence type="predicted"/>
<reference evidence="1 2" key="1">
    <citation type="journal article" date="2015" name="Int. J. Syst. Evol. Microbiol.">
        <title>Micromonospora costi sp. nov., isolated from a leaf of Costus speciosus.</title>
        <authorList>
            <person name="Thawai C."/>
        </authorList>
    </citation>
    <scope>NUCLEOTIDE SEQUENCE [LARGE SCALE GENOMIC DNA]</scope>
    <source>
        <strain evidence="1 2">CS1-12</strain>
    </source>
</reference>
<evidence type="ECO:0000313" key="1">
    <source>
        <dbReference type="EMBL" id="RKN58757.1"/>
    </source>
</evidence>
<gene>
    <name evidence="1" type="ORF">D7193_09600</name>
</gene>